<evidence type="ECO:0000256" key="5">
    <source>
        <dbReference type="ARBA" id="ARBA00022759"/>
    </source>
</evidence>
<keyword evidence="6" id="KW-0378">Hydrolase</keyword>
<evidence type="ECO:0000256" key="2">
    <source>
        <dbReference type="ARBA" id="ARBA00009260"/>
    </source>
</evidence>
<keyword evidence="5 9" id="KW-0255">Endonuclease</keyword>
<comment type="function">
    <text evidence="1">Possible endonuclease which induces a single-strand cut and initiates DNA replication.</text>
</comment>
<sequence>MDLQQFERQAGVSIPAIFATAKAQNDLKHAQRHLERLPDDVAATMFREYIGRWRRNERSANMWMRDRSAAIKEMLTQFPLPIWHINTEIRRAAIATEWADRCQRLLNNATQFGQQQVDAKELLNIVKQPADQWGFCPVLPSFKNYDSKKDCGQFDRDPTMYNMIAAAIARLVDEAWWGRQLEKSWRRYQEHAAIITGRVRAGVSPYVSAQSLREYKQRKQAAGAWLNSNFVINETHGLELLLADAVGASVANPEVRRAELMVRMRGFEDYAEENGYVGEFYTWTAPSRFHSWKKSKKGPSYANSHYLGANPKDTQAYLCQQWAKTRSKLAREDVDFFGFRVVEPHHDGTPHWHLLLFVKPSQLRLLRSIMRSYALEHDKHDLAPAKGKRRPRFSGYRPRFDFKTIDPQKGSATGYIAKYIAKNIDGAYVADDWEAESSGSHGAEGVTAWASTWGIRQFQQIGGPSVTVWRELRRLREPCDWDDILEDARSAADTSNWQRYIEVMGGAFCPRELRPVQLAKTVSEQANQYGEDVIKIMGVLSSESHTPLHTRLEGWQISRYGLGHEGDTALPSGDSRAPWSSDNNCTQGSKDQKRIGKLEQEAAKLGLEPEDLALLRHGSVINSGGVLIRLRDNMLLVSKASVAESERADDWSTMDSHFDAAVKHHHQQWRKQLREQAWQLLQHGGDVEQWIAGLPNPDTQRLALEQLADVIELERIERRQQQHAERQYQQQQFWEDIEEDEPF</sequence>
<evidence type="ECO:0000256" key="4">
    <source>
        <dbReference type="ARBA" id="ARBA00022722"/>
    </source>
</evidence>
<evidence type="ECO:0000256" key="1">
    <source>
        <dbReference type="ARBA" id="ARBA00003293"/>
    </source>
</evidence>
<accession>A0A7T8EB56</accession>
<keyword evidence="4" id="KW-0540">Nuclease</keyword>
<name>A0A7T8EB56_9GAMM</name>
<evidence type="ECO:0000313" key="9">
    <source>
        <dbReference type="EMBL" id="QQO83116.1"/>
    </source>
</evidence>
<dbReference type="RefSeq" id="WP_397609084.1">
    <property type="nucleotide sequence ID" value="NZ_CP032664.1"/>
</dbReference>
<feature type="region of interest" description="Disordered" evidence="7">
    <location>
        <begin position="566"/>
        <end position="594"/>
    </location>
</feature>
<dbReference type="GO" id="GO:0004519">
    <property type="term" value="F:endonuclease activity"/>
    <property type="evidence" value="ECO:0007669"/>
    <property type="project" value="UniProtKB-KW"/>
</dbReference>
<reference evidence="9" key="1">
    <citation type="submission" date="2018-09" db="EMBL/GenBank/DDBJ databases">
        <title>Genome sequencing and analysis.</title>
        <authorList>
            <person name="Huang Y.-T."/>
        </authorList>
    </citation>
    <scope>NUCLEOTIDE SEQUENCE</scope>
    <source>
        <strain evidence="9">HIDE</strain>
    </source>
</reference>
<dbReference type="AlphaFoldDB" id="A0A7T8EB56"/>
<comment type="similarity">
    <text evidence="2">Belongs to the phage GPA family.</text>
</comment>
<keyword evidence="3" id="KW-0235">DNA replication</keyword>
<dbReference type="GO" id="GO:0016787">
    <property type="term" value="F:hydrolase activity"/>
    <property type="evidence" value="ECO:0007669"/>
    <property type="project" value="UniProtKB-KW"/>
</dbReference>
<proteinExistence type="inferred from homology"/>
<feature type="domain" description="Replication gene A protein-like" evidence="8">
    <location>
        <begin position="155"/>
        <end position="426"/>
    </location>
</feature>
<dbReference type="InterPro" id="IPR008766">
    <property type="entry name" value="Replication_gene_A-like"/>
</dbReference>
<dbReference type="GO" id="GO:0006260">
    <property type="term" value="P:DNA replication"/>
    <property type="evidence" value="ECO:0007669"/>
    <property type="project" value="UniProtKB-KW"/>
</dbReference>
<feature type="compositionally biased region" description="Polar residues" evidence="7">
    <location>
        <begin position="578"/>
        <end position="589"/>
    </location>
</feature>
<dbReference type="EMBL" id="CP032664">
    <property type="protein sequence ID" value="QQO83116.1"/>
    <property type="molecule type" value="Genomic_DNA"/>
</dbReference>
<organism evidence="9">
    <name type="scientific">Shewanella algae</name>
    <dbReference type="NCBI Taxonomy" id="38313"/>
    <lineage>
        <taxon>Bacteria</taxon>
        <taxon>Pseudomonadati</taxon>
        <taxon>Pseudomonadota</taxon>
        <taxon>Gammaproteobacteria</taxon>
        <taxon>Alteromonadales</taxon>
        <taxon>Shewanellaceae</taxon>
        <taxon>Shewanella</taxon>
    </lineage>
</organism>
<evidence type="ECO:0000256" key="6">
    <source>
        <dbReference type="ARBA" id="ARBA00022801"/>
    </source>
</evidence>
<evidence type="ECO:0000256" key="3">
    <source>
        <dbReference type="ARBA" id="ARBA00022705"/>
    </source>
</evidence>
<protein>
    <submittedName>
        <fullName evidence="9">Replication endonuclease</fullName>
    </submittedName>
</protein>
<dbReference type="Pfam" id="PF05840">
    <property type="entry name" value="Phage_GPA"/>
    <property type="match status" value="1"/>
</dbReference>
<evidence type="ECO:0000259" key="8">
    <source>
        <dbReference type="Pfam" id="PF05840"/>
    </source>
</evidence>
<gene>
    <name evidence="9" type="ORF">D7032_07505</name>
</gene>
<evidence type="ECO:0000256" key="7">
    <source>
        <dbReference type="SAM" id="MobiDB-lite"/>
    </source>
</evidence>